<evidence type="ECO:0000256" key="2">
    <source>
        <dbReference type="ARBA" id="ARBA00022692"/>
    </source>
</evidence>
<keyword evidence="4 7" id="KW-0256">Endoplasmic reticulum</keyword>
<gene>
    <name evidence="9" type="ORF">V8G54_024770</name>
</gene>
<keyword evidence="6 7" id="KW-0472">Membrane</keyword>
<dbReference type="AlphaFoldDB" id="A0AAQ3RTG1"/>
<feature type="transmembrane region" description="Helical" evidence="7">
    <location>
        <begin position="198"/>
        <end position="217"/>
    </location>
</feature>
<proteinExistence type="inferred from homology"/>
<dbReference type="InterPro" id="IPR005595">
    <property type="entry name" value="TRAP_alpha"/>
</dbReference>
<keyword evidence="3 7" id="KW-0732">Signal</keyword>
<name>A0AAQ3RTG1_VIGMU</name>
<dbReference type="Pfam" id="PF03896">
    <property type="entry name" value="TRAP_alpha"/>
    <property type="match status" value="1"/>
</dbReference>
<feature type="chain" id="PRO_5042838138" description="Translocon-associated protein subunit alpha" evidence="8">
    <location>
        <begin position="23"/>
        <end position="264"/>
    </location>
</feature>
<organism evidence="9 10">
    <name type="scientific">Vigna mungo</name>
    <name type="common">Black gram</name>
    <name type="synonym">Phaseolus mungo</name>
    <dbReference type="NCBI Taxonomy" id="3915"/>
    <lineage>
        <taxon>Eukaryota</taxon>
        <taxon>Viridiplantae</taxon>
        <taxon>Streptophyta</taxon>
        <taxon>Embryophyta</taxon>
        <taxon>Tracheophyta</taxon>
        <taxon>Spermatophyta</taxon>
        <taxon>Magnoliopsida</taxon>
        <taxon>eudicotyledons</taxon>
        <taxon>Gunneridae</taxon>
        <taxon>Pentapetalae</taxon>
        <taxon>rosids</taxon>
        <taxon>fabids</taxon>
        <taxon>Fabales</taxon>
        <taxon>Fabaceae</taxon>
        <taxon>Papilionoideae</taxon>
        <taxon>50 kb inversion clade</taxon>
        <taxon>NPAAA clade</taxon>
        <taxon>indigoferoid/millettioid clade</taxon>
        <taxon>Phaseoleae</taxon>
        <taxon>Vigna</taxon>
    </lineage>
</organism>
<dbReference type="PANTHER" id="PTHR12924">
    <property type="entry name" value="TRANSLOCON-ASSOCIATED PROTEIN, ALPHA SUBUNIT"/>
    <property type="match status" value="1"/>
</dbReference>
<evidence type="ECO:0000256" key="4">
    <source>
        <dbReference type="ARBA" id="ARBA00022824"/>
    </source>
</evidence>
<evidence type="ECO:0000256" key="7">
    <source>
        <dbReference type="RuleBase" id="RU368074"/>
    </source>
</evidence>
<comment type="subunit">
    <text evidence="7">Heterotetramer of TRAP-alpha, TRAP-beta, TRAP-delta and TRAP-gamma.</text>
</comment>
<keyword evidence="10" id="KW-1185">Reference proteome</keyword>
<evidence type="ECO:0000256" key="6">
    <source>
        <dbReference type="ARBA" id="ARBA00023136"/>
    </source>
</evidence>
<dbReference type="Proteomes" id="UP001374535">
    <property type="component" value="Chromosome 7"/>
</dbReference>
<evidence type="ECO:0000256" key="3">
    <source>
        <dbReference type="ARBA" id="ARBA00022729"/>
    </source>
</evidence>
<evidence type="ECO:0000256" key="5">
    <source>
        <dbReference type="ARBA" id="ARBA00022989"/>
    </source>
</evidence>
<dbReference type="EMBL" id="CP144694">
    <property type="protein sequence ID" value="WVZ03964.1"/>
    <property type="molecule type" value="Genomic_DNA"/>
</dbReference>
<evidence type="ECO:0000313" key="9">
    <source>
        <dbReference type="EMBL" id="WVZ03964.1"/>
    </source>
</evidence>
<reference evidence="9 10" key="1">
    <citation type="journal article" date="2023" name="Life. Sci Alliance">
        <title>Evolutionary insights into 3D genome organization and epigenetic landscape of Vigna mungo.</title>
        <authorList>
            <person name="Junaid A."/>
            <person name="Singh B."/>
            <person name="Bhatia S."/>
        </authorList>
    </citation>
    <scope>NUCLEOTIDE SEQUENCE [LARGE SCALE GENOMIC DNA]</scope>
    <source>
        <strain evidence="9">Urdbean</strain>
    </source>
</reference>
<dbReference type="GO" id="GO:0005789">
    <property type="term" value="C:endoplasmic reticulum membrane"/>
    <property type="evidence" value="ECO:0007669"/>
    <property type="project" value="UniProtKB-SubCell"/>
</dbReference>
<evidence type="ECO:0000256" key="8">
    <source>
        <dbReference type="SAM" id="SignalP"/>
    </source>
</evidence>
<keyword evidence="7" id="KW-0106">Calcium</keyword>
<protein>
    <recommendedName>
        <fullName evidence="7">Translocon-associated protein subunit alpha</fullName>
        <shortName evidence="7">TRAP-alpha</shortName>
    </recommendedName>
    <alternativeName>
        <fullName evidence="7">Signal sequence receptor subunit alpha</fullName>
    </alternativeName>
</protein>
<comment type="similarity">
    <text evidence="7">Belongs to the TRAP-alpha family.</text>
</comment>
<evidence type="ECO:0000256" key="1">
    <source>
        <dbReference type="ARBA" id="ARBA00004115"/>
    </source>
</evidence>
<accession>A0AAQ3RTG1</accession>
<feature type="signal peptide" evidence="8">
    <location>
        <begin position="1"/>
        <end position="22"/>
    </location>
</feature>
<comment type="function">
    <text evidence="7">TRAP proteins are part of a complex whose function is to bind calcium to the ER membrane and thereby regulate the retention of ER resident proteins. May be involved in the recycling of the translocation apparatus after completion of the translocation process or may function as a membrane-bound chaperone facilitating folding of translocated proteins.</text>
</comment>
<keyword evidence="2 7" id="KW-0812">Transmembrane</keyword>
<evidence type="ECO:0000313" key="10">
    <source>
        <dbReference type="Proteomes" id="UP001374535"/>
    </source>
</evidence>
<dbReference type="PANTHER" id="PTHR12924:SF0">
    <property type="entry name" value="TRANSLOCON-ASSOCIATED PROTEIN SUBUNIT ALPHA"/>
    <property type="match status" value="1"/>
</dbReference>
<sequence>MFSCLLCTAMIRYVFLVARCQSDSDDAVDNIEESSDIGIVGDDAQDFGDGTFTSAPGIDTISVFPKNSARLITAGEESELLVGVKNDDYSLFLFIVWNKTGDSSLNVIAIRASIHLPFDHRLLVQNLTTQGFNNGSVPASAQATFPYLFAVSKFMQPGNFDLVGTIIYEIDDHPFRSIFFNGTVEVAEAGGFLSMESVFLVTLGAALLVLLGLWIHGQIQHLSKKTKRAPKVEVGTRSTDASTDEWLQGTAFTQSLSSKSKKKK</sequence>
<comment type="domain">
    <text evidence="7">Shows a remarkable charge distribution with the N-terminus being highly negatively charged, and the cytoplasmic C-terminus positively charged.</text>
</comment>
<comment type="subcellular location">
    <subcellularLocation>
        <location evidence="1 7">Endoplasmic reticulum membrane</location>
        <topology evidence="1 7">Single-pass type I membrane protein</topology>
    </subcellularLocation>
</comment>
<keyword evidence="5 7" id="KW-1133">Transmembrane helix</keyword>